<dbReference type="Pfam" id="PF02767">
    <property type="entry name" value="DNA_pol3_beta_2"/>
    <property type="match status" value="1"/>
</dbReference>
<comment type="subunit">
    <text evidence="10">Forms a ring-shaped head-to-tail homodimer around DNA.</text>
</comment>
<evidence type="ECO:0000256" key="9">
    <source>
        <dbReference type="ARBA" id="ARBA00023125"/>
    </source>
</evidence>
<evidence type="ECO:0000259" key="13">
    <source>
        <dbReference type="Pfam" id="PF02768"/>
    </source>
</evidence>
<evidence type="ECO:0000256" key="1">
    <source>
        <dbReference type="ARBA" id="ARBA00004496"/>
    </source>
</evidence>
<evidence type="ECO:0000259" key="11">
    <source>
        <dbReference type="Pfam" id="PF00712"/>
    </source>
</evidence>
<dbReference type="GO" id="GO:0008408">
    <property type="term" value="F:3'-5' exonuclease activity"/>
    <property type="evidence" value="ECO:0007669"/>
    <property type="project" value="InterPro"/>
</dbReference>
<feature type="domain" description="DNA polymerase III beta sliding clamp central" evidence="12">
    <location>
        <begin position="129"/>
        <end position="247"/>
    </location>
</feature>
<dbReference type="EMBL" id="PVXM01000025">
    <property type="protein sequence ID" value="PRR72928.1"/>
    <property type="molecule type" value="Genomic_DNA"/>
</dbReference>
<dbReference type="OrthoDB" id="8421503at2"/>
<gene>
    <name evidence="14" type="primary">dnaN</name>
    <name evidence="14" type="ORF">MOHU_13510</name>
</gene>
<dbReference type="Pfam" id="PF02768">
    <property type="entry name" value="DNA_pol3_beta_3"/>
    <property type="match status" value="1"/>
</dbReference>
<name>A0A2T0AS81_9FIRM</name>
<dbReference type="InterPro" id="IPR022637">
    <property type="entry name" value="DNA_polIII_beta_cen"/>
</dbReference>
<comment type="caution">
    <text evidence="14">The sequence shown here is derived from an EMBL/GenBank/DDBJ whole genome shotgun (WGS) entry which is preliminary data.</text>
</comment>
<keyword evidence="5 10" id="KW-0808">Transferase</keyword>
<dbReference type="SMART" id="SM00480">
    <property type="entry name" value="POL3Bc"/>
    <property type="match status" value="1"/>
</dbReference>
<dbReference type="RefSeq" id="WP_106005321.1">
    <property type="nucleotide sequence ID" value="NZ_CP136419.1"/>
</dbReference>
<keyword evidence="9" id="KW-0238">DNA-binding</keyword>
<dbReference type="NCBIfam" id="TIGR00663">
    <property type="entry name" value="dnan"/>
    <property type="match status" value="1"/>
</dbReference>
<dbReference type="GO" id="GO:0006271">
    <property type="term" value="P:DNA strand elongation involved in DNA replication"/>
    <property type="evidence" value="ECO:0007669"/>
    <property type="project" value="TreeGrafter"/>
</dbReference>
<evidence type="ECO:0000256" key="8">
    <source>
        <dbReference type="ARBA" id="ARBA00022932"/>
    </source>
</evidence>
<reference evidence="14 15" key="1">
    <citation type="submission" date="2018-03" db="EMBL/GenBank/DDBJ databases">
        <title>Genome sequence of Moorella humiferrea DSM 23265.</title>
        <authorList>
            <person name="Poehlein A."/>
            <person name="Daniel R."/>
        </authorList>
    </citation>
    <scope>NUCLEOTIDE SEQUENCE [LARGE SCALE GENOMIC DNA]</scope>
    <source>
        <strain evidence="14 15">DSM 23265</strain>
    </source>
</reference>
<feature type="domain" description="DNA polymerase III beta sliding clamp C-terminal" evidence="13">
    <location>
        <begin position="251"/>
        <end position="373"/>
    </location>
</feature>
<dbReference type="GO" id="GO:0005737">
    <property type="term" value="C:cytoplasm"/>
    <property type="evidence" value="ECO:0007669"/>
    <property type="project" value="UniProtKB-SubCell"/>
</dbReference>
<proteinExistence type="inferred from homology"/>
<dbReference type="InterPro" id="IPR022635">
    <property type="entry name" value="DNA_polIII_beta_C"/>
</dbReference>
<dbReference type="AlphaFoldDB" id="A0A2T0AS81"/>
<evidence type="ECO:0000256" key="5">
    <source>
        <dbReference type="ARBA" id="ARBA00022679"/>
    </source>
</evidence>
<evidence type="ECO:0000256" key="7">
    <source>
        <dbReference type="ARBA" id="ARBA00022705"/>
    </source>
</evidence>
<dbReference type="PIRSF" id="PIRSF000804">
    <property type="entry name" value="DNA_pol_III_b"/>
    <property type="match status" value="1"/>
</dbReference>
<evidence type="ECO:0000256" key="10">
    <source>
        <dbReference type="PIRNR" id="PIRNR000804"/>
    </source>
</evidence>
<sequence>MHVSCSQPQLLQAVQKVHRAVASTTTMTALTGILFQADENMLTLQGTDLDLGIIYSFPVEVIIPGEILLPARIFTEMVRRLPPTNVTIQLLADNTVELTYMQSRVHLNSLDPNQYPSFPEIEGETTLEIDIKTLKDAIRKVSIASSSEDLRSIFSGILLEVNPKAQQFNLVATDTHRLALYRGSFVSSTIKTDDEINALISSRSLNELARLLPGEEGTVQITIGSAQIFACHDNLKLYARLLDGKFPHYQQVIPQSYTTRIKMSTRELLETTERAVLLARDEVKARSHIIILQIGETFKIKSEAAEVGHLEEELSAQIDGEPLTLALNGRYLLETLRILDSEEVVLELSSPLKPIVVKPEGQDNYFCLILPIRINTTVPEREYHG</sequence>
<protein>
    <recommendedName>
        <fullName evidence="3 10">Beta sliding clamp</fullName>
    </recommendedName>
</protein>
<dbReference type="Pfam" id="PF00712">
    <property type="entry name" value="DNA_pol3_beta"/>
    <property type="match status" value="1"/>
</dbReference>
<dbReference type="Proteomes" id="UP000238415">
    <property type="component" value="Unassembled WGS sequence"/>
</dbReference>
<feature type="domain" description="DNA polymerase III beta sliding clamp N-terminal" evidence="11">
    <location>
        <begin position="1"/>
        <end position="118"/>
    </location>
</feature>
<evidence type="ECO:0000256" key="2">
    <source>
        <dbReference type="ARBA" id="ARBA00010752"/>
    </source>
</evidence>
<dbReference type="GO" id="GO:0003887">
    <property type="term" value="F:DNA-directed DNA polymerase activity"/>
    <property type="evidence" value="ECO:0007669"/>
    <property type="project" value="UniProtKB-UniRule"/>
</dbReference>
<dbReference type="InterPro" id="IPR046938">
    <property type="entry name" value="DNA_clamp_sf"/>
</dbReference>
<evidence type="ECO:0000256" key="4">
    <source>
        <dbReference type="ARBA" id="ARBA00022490"/>
    </source>
</evidence>
<dbReference type="PANTHER" id="PTHR30478:SF0">
    <property type="entry name" value="BETA SLIDING CLAMP"/>
    <property type="match status" value="1"/>
</dbReference>
<evidence type="ECO:0000256" key="6">
    <source>
        <dbReference type="ARBA" id="ARBA00022695"/>
    </source>
</evidence>
<dbReference type="SUPFAM" id="SSF55979">
    <property type="entry name" value="DNA clamp"/>
    <property type="match status" value="3"/>
</dbReference>
<comment type="similarity">
    <text evidence="2 10">Belongs to the beta sliding clamp family.</text>
</comment>
<comment type="function">
    <text evidence="10">Confers DNA tethering and processivity to DNA polymerases and other proteins. Acts as a clamp, forming a ring around DNA (a reaction catalyzed by the clamp-loading complex) which diffuses in an ATP-independent manner freely and bidirectionally along dsDNA. Initially characterized for its ability to contact the catalytic subunit of DNA polymerase III (Pol III), a complex, multichain enzyme responsible for most of the replicative synthesis in bacteria; Pol III exhibits 3'-5' exonuclease proofreading activity. The beta chain is required for initiation of replication as well as for processivity of DNA replication.</text>
</comment>
<dbReference type="PANTHER" id="PTHR30478">
    <property type="entry name" value="DNA POLYMERASE III SUBUNIT BETA"/>
    <property type="match status" value="1"/>
</dbReference>
<keyword evidence="6 10" id="KW-0548">Nucleotidyltransferase</keyword>
<dbReference type="InterPro" id="IPR001001">
    <property type="entry name" value="DNA_polIII_beta"/>
</dbReference>
<dbReference type="Gene3D" id="3.70.10.10">
    <property type="match status" value="1"/>
</dbReference>
<keyword evidence="4 10" id="KW-0963">Cytoplasm</keyword>
<keyword evidence="15" id="KW-1185">Reference proteome</keyword>
<keyword evidence="7 10" id="KW-0235">DNA replication</keyword>
<dbReference type="Gene3D" id="3.10.150.10">
    <property type="entry name" value="DNA Polymerase III, subunit A, domain 2"/>
    <property type="match status" value="1"/>
</dbReference>
<evidence type="ECO:0000256" key="3">
    <source>
        <dbReference type="ARBA" id="ARBA00021035"/>
    </source>
</evidence>
<dbReference type="CDD" id="cd00140">
    <property type="entry name" value="beta_clamp"/>
    <property type="match status" value="1"/>
</dbReference>
<accession>A0A2T0AS81</accession>
<evidence type="ECO:0000259" key="12">
    <source>
        <dbReference type="Pfam" id="PF02767"/>
    </source>
</evidence>
<dbReference type="GO" id="GO:0003677">
    <property type="term" value="F:DNA binding"/>
    <property type="evidence" value="ECO:0007669"/>
    <property type="project" value="UniProtKB-UniRule"/>
</dbReference>
<comment type="subcellular location">
    <subcellularLocation>
        <location evidence="1 10">Cytoplasm</location>
    </subcellularLocation>
</comment>
<dbReference type="GO" id="GO:0009360">
    <property type="term" value="C:DNA polymerase III complex"/>
    <property type="evidence" value="ECO:0007669"/>
    <property type="project" value="InterPro"/>
</dbReference>
<organism evidence="14 15">
    <name type="scientific">Neomoorella humiferrea</name>
    <dbReference type="NCBI Taxonomy" id="676965"/>
    <lineage>
        <taxon>Bacteria</taxon>
        <taxon>Bacillati</taxon>
        <taxon>Bacillota</taxon>
        <taxon>Clostridia</taxon>
        <taxon>Neomoorellales</taxon>
        <taxon>Neomoorellaceae</taxon>
        <taxon>Neomoorella</taxon>
    </lineage>
</organism>
<dbReference type="InterPro" id="IPR022634">
    <property type="entry name" value="DNA_polIII_beta_N"/>
</dbReference>
<evidence type="ECO:0000313" key="14">
    <source>
        <dbReference type="EMBL" id="PRR72928.1"/>
    </source>
</evidence>
<evidence type="ECO:0000313" key="15">
    <source>
        <dbReference type="Proteomes" id="UP000238415"/>
    </source>
</evidence>
<keyword evidence="8 10" id="KW-0239">DNA-directed DNA polymerase</keyword>